<accession>A0A0B1SCQ9</accession>
<dbReference type="Gene3D" id="3.40.50.410">
    <property type="entry name" value="von Willebrand factor, type A domain"/>
    <property type="match status" value="1"/>
</dbReference>
<keyword evidence="2" id="KW-1185">Reference proteome</keyword>
<dbReference type="EMBL" id="KN587254">
    <property type="protein sequence ID" value="KHJ81646.1"/>
    <property type="molecule type" value="Genomic_DNA"/>
</dbReference>
<name>A0A0B1SCQ9_OESDE</name>
<dbReference type="InterPro" id="IPR036465">
    <property type="entry name" value="vWFA_dom_sf"/>
</dbReference>
<dbReference type="SUPFAM" id="SSF53300">
    <property type="entry name" value="vWA-like"/>
    <property type="match status" value="1"/>
</dbReference>
<organism evidence="1 2">
    <name type="scientific">Oesophagostomum dentatum</name>
    <name type="common">Nodular worm</name>
    <dbReference type="NCBI Taxonomy" id="61180"/>
    <lineage>
        <taxon>Eukaryota</taxon>
        <taxon>Metazoa</taxon>
        <taxon>Ecdysozoa</taxon>
        <taxon>Nematoda</taxon>
        <taxon>Chromadorea</taxon>
        <taxon>Rhabditida</taxon>
        <taxon>Rhabditina</taxon>
        <taxon>Rhabditomorpha</taxon>
        <taxon>Strongyloidea</taxon>
        <taxon>Strongylidae</taxon>
        <taxon>Oesophagostomum</taxon>
    </lineage>
</organism>
<dbReference type="Proteomes" id="UP000053660">
    <property type="component" value="Unassembled WGS sequence"/>
</dbReference>
<evidence type="ECO:0000313" key="1">
    <source>
        <dbReference type="EMBL" id="KHJ81646.1"/>
    </source>
</evidence>
<evidence type="ECO:0008006" key="3">
    <source>
        <dbReference type="Google" id="ProtNLM"/>
    </source>
</evidence>
<gene>
    <name evidence="1" type="ORF">OESDEN_18666</name>
</gene>
<proteinExistence type="predicted"/>
<reference evidence="1 2" key="1">
    <citation type="submission" date="2014-03" db="EMBL/GenBank/DDBJ databases">
        <title>Draft genome of the hookworm Oesophagostomum dentatum.</title>
        <authorList>
            <person name="Mitreva M."/>
        </authorList>
    </citation>
    <scope>NUCLEOTIDE SEQUENCE [LARGE SCALE GENOMIC DNA]</scope>
    <source>
        <strain evidence="1 2">OD-Hann</strain>
    </source>
</reference>
<dbReference type="AlphaFoldDB" id="A0A0B1SCQ9"/>
<protein>
    <recommendedName>
        <fullName evidence="3">VWFA domain-containing protein</fullName>
    </recommendedName>
</protein>
<sequence length="103" mass="11509">MTTYRMGDAVAFIKGVLRKMTVGDDTSHMMKTRVGFIRFASDPQLLYNLSHWKSTSQLMKDLKIEYDGSDGANIKADEIVYVEARKEAEKFKANGGEIITIGG</sequence>
<evidence type="ECO:0000313" key="2">
    <source>
        <dbReference type="Proteomes" id="UP000053660"/>
    </source>
</evidence>